<comment type="caution">
    <text evidence="1">The sequence shown here is derived from an EMBL/GenBank/DDBJ whole genome shotgun (WGS) entry which is preliminary data.</text>
</comment>
<dbReference type="EMBL" id="JASAOG010000092">
    <property type="protein sequence ID" value="KAK0052789.1"/>
    <property type="molecule type" value="Genomic_DNA"/>
</dbReference>
<name>A0AAD8F7E0_BIOPF</name>
<accession>A0AAD8F7E0</accession>
<sequence>MAVSRFSSKRKVHVSLDMSEKNKETCGFYRSVMWTGPPNYLPVYPDWQQYRHVAFFRDNGCGWMKSEDVWADYVRPKHQVQSFIGHAVGTQPSGKPVLMRQGHQRNIEEDPPMSMYLHPYNAPWPKKDANMPPARFPRGQYYTYYHDAFECKRKLNQRLQPIHHRILPLEVPNS</sequence>
<evidence type="ECO:0000313" key="2">
    <source>
        <dbReference type="Proteomes" id="UP001233172"/>
    </source>
</evidence>
<reference evidence="1" key="2">
    <citation type="submission" date="2023-04" db="EMBL/GenBank/DDBJ databases">
        <authorList>
            <person name="Bu L."/>
            <person name="Lu L."/>
            <person name="Laidemitt M.R."/>
            <person name="Zhang S.M."/>
            <person name="Mutuku M."/>
            <person name="Mkoji G."/>
            <person name="Steinauer M."/>
            <person name="Loker E.S."/>
        </authorList>
    </citation>
    <scope>NUCLEOTIDE SEQUENCE</scope>
    <source>
        <strain evidence="1">KasaAsao</strain>
        <tissue evidence="1">Whole Snail</tissue>
    </source>
</reference>
<organism evidence="1 2">
    <name type="scientific">Biomphalaria pfeifferi</name>
    <name type="common">Bloodfluke planorb</name>
    <name type="synonym">Freshwater snail</name>
    <dbReference type="NCBI Taxonomy" id="112525"/>
    <lineage>
        <taxon>Eukaryota</taxon>
        <taxon>Metazoa</taxon>
        <taxon>Spiralia</taxon>
        <taxon>Lophotrochozoa</taxon>
        <taxon>Mollusca</taxon>
        <taxon>Gastropoda</taxon>
        <taxon>Heterobranchia</taxon>
        <taxon>Euthyneura</taxon>
        <taxon>Panpulmonata</taxon>
        <taxon>Hygrophila</taxon>
        <taxon>Lymnaeoidea</taxon>
        <taxon>Planorbidae</taxon>
        <taxon>Biomphalaria</taxon>
    </lineage>
</organism>
<reference evidence="1" key="1">
    <citation type="journal article" date="2023" name="PLoS Negl. Trop. Dis.">
        <title>A genome sequence for Biomphalaria pfeifferi, the major vector snail for the human-infecting parasite Schistosoma mansoni.</title>
        <authorList>
            <person name="Bu L."/>
            <person name="Lu L."/>
            <person name="Laidemitt M.R."/>
            <person name="Zhang S.M."/>
            <person name="Mutuku M."/>
            <person name="Mkoji G."/>
            <person name="Steinauer M."/>
            <person name="Loker E.S."/>
        </authorList>
    </citation>
    <scope>NUCLEOTIDE SEQUENCE</scope>
    <source>
        <strain evidence="1">KasaAsao</strain>
    </source>
</reference>
<gene>
    <name evidence="1" type="ORF">Bpfe_017905</name>
</gene>
<dbReference type="Proteomes" id="UP001233172">
    <property type="component" value="Unassembled WGS sequence"/>
</dbReference>
<keyword evidence="2" id="KW-1185">Reference proteome</keyword>
<proteinExistence type="predicted"/>
<evidence type="ECO:0000313" key="1">
    <source>
        <dbReference type="EMBL" id="KAK0052789.1"/>
    </source>
</evidence>
<dbReference type="AlphaFoldDB" id="A0AAD8F7E0"/>
<protein>
    <submittedName>
        <fullName evidence="1">Uncharacterized protein</fullName>
    </submittedName>
</protein>